<evidence type="ECO:0000313" key="7">
    <source>
        <dbReference type="Proteomes" id="UP000595095"/>
    </source>
</evidence>
<feature type="domain" description="Soluble ligand binding" evidence="5">
    <location>
        <begin position="517"/>
        <end position="563"/>
    </location>
</feature>
<feature type="signal peptide" evidence="3">
    <location>
        <begin position="1"/>
        <end position="27"/>
    </location>
</feature>
<dbReference type="Pfam" id="PF02563">
    <property type="entry name" value="Poly_export"/>
    <property type="match status" value="1"/>
</dbReference>
<dbReference type="RefSeq" id="WP_195810126.1">
    <property type="nucleotide sequence ID" value="NZ_CP064795.1"/>
</dbReference>
<evidence type="ECO:0000259" key="4">
    <source>
        <dbReference type="Pfam" id="PF02563"/>
    </source>
</evidence>
<evidence type="ECO:0000256" key="2">
    <source>
        <dbReference type="SAM" id="MobiDB-lite"/>
    </source>
</evidence>
<dbReference type="Gene3D" id="3.10.560.10">
    <property type="entry name" value="Outer membrane lipoprotein wza domain like"/>
    <property type="match status" value="2"/>
</dbReference>
<sequence>MSLVRLKTITGLVAIVSSLLASLPLHAQSLSDLQQLRQQAQQGQNGQNNQAQNSGNAAASQSGAGAAPVRPFEMNSSRTIQSMNAGQPSTGQYYNSSRGGQTLPGEPTVETVYPQQVPMENPPYAANLFIGGFESERADGLNDNYLVAQGDKISIWMWGAVNFADVVTVDNQGNIFIPNIGPVQVANTPASAVNSKVTSKIKQIYTNDVNVYVNLLTSTPVSVFITGPVLRPGQYAGQASDSILYFLKRAGGIDFQRGSFRKIDIQRNGEIIATADLYEFLREGKLPEISFKDGDVLVVRPIGSTVVVQTGARNSFTFEFKQDELQGETLTRYATPRDFINHVSVAGVRNGQQFSRYVKLQNFDNFMLQAGDTVEFVDDHEQLVYRINIQGSHTGPSQVMVDKGTRLKDVLNYIKVNPKLSDTDNIYLLRESVAQQQKEIIDRSLQQLERSVYTAPISSSGEGAIRVQEAQLVSDFITRAREVEPLGKVVVSENDQVANVLLEPNDTIVVPAITDLVQVGGEVMLPQAVVFNPEATAADYIAWAGGFTQRADDERILVIRKNGIVEFDQIEGSRIAGKEGNVNLKPGDQVIVLPATDAKSLQAVKDITQIIYQIAVAANVALD</sequence>
<gene>
    <name evidence="6" type="ORF">IT774_12925</name>
</gene>
<evidence type="ECO:0000259" key="5">
    <source>
        <dbReference type="Pfam" id="PF10531"/>
    </source>
</evidence>
<evidence type="ECO:0000313" key="6">
    <source>
        <dbReference type="EMBL" id="QPG05035.1"/>
    </source>
</evidence>
<accession>A0A7S9DXE3</accession>
<organism evidence="6 7">
    <name type="scientific">Salinimonas marina</name>
    <dbReference type="NCBI Taxonomy" id="2785918"/>
    <lineage>
        <taxon>Bacteria</taxon>
        <taxon>Pseudomonadati</taxon>
        <taxon>Pseudomonadota</taxon>
        <taxon>Gammaproteobacteria</taxon>
        <taxon>Alteromonadales</taxon>
        <taxon>Alteromonadaceae</taxon>
        <taxon>Alteromonas/Salinimonas group</taxon>
        <taxon>Salinimonas</taxon>
    </lineage>
</organism>
<dbReference type="KEGG" id="smaa:IT774_12925"/>
<feature type="domain" description="Polysaccharide export protein N-terminal" evidence="4">
    <location>
        <begin position="142"/>
        <end position="215"/>
    </location>
</feature>
<reference evidence="6 7" key="1">
    <citation type="submission" date="2020-11" db="EMBL/GenBank/DDBJ databases">
        <title>Complete genome sequence for Salinimonas sp. strain G2-b.</title>
        <authorList>
            <person name="Park S.-J."/>
        </authorList>
    </citation>
    <scope>NUCLEOTIDE SEQUENCE [LARGE SCALE GENOMIC DNA]</scope>
    <source>
        <strain evidence="6 7">G2-b</strain>
    </source>
</reference>
<proteinExistence type="predicted"/>
<evidence type="ECO:0000256" key="3">
    <source>
        <dbReference type="SAM" id="SignalP"/>
    </source>
</evidence>
<dbReference type="InterPro" id="IPR049712">
    <property type="entry name" value="Poly_export"/>
</dbReference>
<dbReference type="PANTHER" id="PTHR33619:SF3">
    <property type="entry name" value="POLYSACCHARIDE EXPORT PROTEIN GFCE-RELATED"/>
    <property type="match status" value="1"/>
</dbReference>
<evidence type="ECO:0000256" key="1">
    <source>
        <dbReference type="ARBA" id="ARBA00022729"/>
    </source>
</evidence>
<feature type="chain" id="PRO_5032730740" evidence="3">
    <location>
        <begin position="28"/>
        <end position="623"/>
    </location>
</feature>
<dbReference type="Pfam" id="PF10531">
    <property type="entry name" value="SLBB"/>
    <property type="match status" value="1"/>
</dbReference>
<dbReference type="PANTHER" id="PTHR33619">
    <property type="entry name" value="POLYSACCHARIDE EXPORT PROTEIN GFCE-RELATED"/>
    <property type="match status" value="1"/>
</dbReference>
<dbReference type="InterPro" id="IPR003715">
    <property type="entry name" value="Poly_export_N"/>
</dbReference>
<protein>
    <submittedName>
        <fullName evidence="6">Polysaccharide biosynthesis/export family protein</fullName>
    </submittedName>
</protein>
<feature type="compositionally biased region" description="Low complexity" evidence="2">
    <location>
        <begin position="36"/>
        <end position="67"/>
    </location>
</feature>
<dbReference type="Gene3D" id="3.30.1950.10">
    <property type="entry name" value="wza like domain"/>
    <property type="match status" value="1"/>
</dbReference>
<name>A0A7S9DXE3_9ALTE</name>
<feature type="region of interest" description="Disordered" evidence="2">
    <location>
        <begin position="36"/>
        <end position="107"/>
    </location>
</feature>
<dbReference type="GO" id="GO:0015159">
    <property type="term" value="F:polysaccharide transmembrane transporter activity"/>
    <property type="evidence" value="ECO:0007669"/>
    <property type="project" value="InterPro"/>
</dbReference>
<keyword evidence="7" id="KW-1185">Reference proteome</keyword>
<keyword evidence="1 3" id="KW-0732">Signal</keyword>
<dbReference type="AlphaFoldDB" id="A0A7S9DXE3"/>
<dbReference type="InterPro" id="IPR019554">
    <property type="entry name" value="Soluble_ligand-bd"/>
</dbReference>
<dbReference type="EMBL" id="CP064795">
    <property type="protein sequence ID" value="QPG05035.1"/>
    <property type="molecule type" value="Genomic_DNA"/>
</dbReference>
<dbReference type="Proteomes" id="UP000595095">
    <property type="component" value="Chromosome"/>
</dbReference>
<feature type="compositionally biased region" description="Polar residues" evidence="2">
    <location>
        <begin position="74"/>
        <end position="100"/>
    </location>
</feature>